<name>A0A8J6ISN4_9ALTE</name>
<dbReference type="InterPro" id="IPR029044">
    <property type="entry name" value="Nucleotide-diphossugar_trans"/>
</dbReference>
<dbReference type="EMBL" id="JACNEP010000004">
    <property type="protein sequence ID" value="MBC3765569.1"/>
    <property type="molecule type" value="Genomic_DNA"/>
</dbReference>
<evidence type="ECO:0000259" key="1">
    <source>
        <dbReference type="Pfam" id="PF00535"/>
    </source>
</evidence>
<keyword evidence="3" id="KW-1185">Reference proteome</keyword>
<gene>
    <name evidence="2" type="ORF">H8B19_06750</name>
</gene>
<dbReference type="Proteomes" id="UP000601768">
    <property type="component" value="Unassembled WGS sequence"/>
</dbReference>
<dbReference type="Gene3D" id="3.90.550.10">
    <property type="entry name" value="Spore Coat Polysaccharide Biosynthesis Protein SpsA, Chain A"/>
    <property type="match status" value="1"/>
</dbReference>
<reference evidence="2" key="2">
    <citation type="submission" date="2020-08" db="EMBL/GenBank/DDBJ databases">
        <authorList>
            <person name="Lai Q."/>
        </authorList>
    </citation>
    <scope>NUCLEOTIDE SEQUENCE</scope>
    <source>
        <strain evidence="2">S27-2</strain>
    </source>
</reference>
<dbReference type="RefSeq" id="WP_186506040.1">
    <property type="nucleotide sequence ID" value="NZ_JACNEP010000004.1"/>
</dbReference>
<organism evidence="2 3">
    <name type="scientific">Neptunicella marina</name>
    <dbReference type="NCBI Taxonomy" id="2125989"/>
    <lineage>
        <taxon>Bacteria</taxon>
        <taxon>Pseudomonadati</taxon>
        <taxon>Pseudomonadota</taxon>
        <taxon>Gammaproteobacteria</taxon>
        <taxon>Alteromonadales</taxon>
        <taxon>Alteromonadaceae</taxon>
        <taxon>Neptunicella</taxon>
    </lineage>
</organism>
<accession>A0A8J6ISN4</accession>
<evidence type="ECO:0000313" key="2">
    <source>
        <dbReference type="EMBL" id="MBC3765569.1"/>
    </source>
</evidence>
<dbReference type="Pfam" id="PF00535">
    <property type="entry name" value="Glycos_transf_2"/>
    <property type="match status" value="1"/>
</dbReference>
<sequence length="316" mass="36705">MTADIRPVEQHQLTRLNQTAQTDECFIALFAHNEARNIHSALRSIERATQNLNAKVFILANGCTDQTVQQVHNFKGNIGNLYLMETAVGDKANTWNIFVHQLLADKSIPENSAIIFMDGDVTVSSSTFDLLQEMLNKNPYAEAAGAMPATGRDRDAWRQRMVFNGMLAGNCYALRGSFVSYLQQRQMRIPVGFIGEDFFVSWLIATNLWRNAYYENMGRRCVFHGRAEFSFRSLSPFRWRDCITYLRRKWRYTLRELQMQMLLNLINRGLLYIPPTVEELYKMAPMPSRFVWRGRETPMRTLAVYQIRKMRSSKSQ</sequence>
<reference evidence="2" key="1">
    <citation type="journal article" date="2018" name="Int. J. Syst. Evol. Microbiol.">
        <title>Neptunicella marina gen. nov., sp. nov., isolated from surface seawater.</title>
        <authorList>
            <person name="Liu X."/>
            <person name="Lai Q."/>
            <person name="Du Y."/>
            <person name="Zhang X."/>
            <person name="Liu Z."/>
            <person name="Sun F."/>
            <person name="Shao Z."/>
        </authorList>
    </citation>
    <scope>NUCLEOTIDE SEQUENCE</scope>
    <source>
        <strain evidence="2">S27-2</strain>
    </source>
</reference>
<dbReference type="SUPFAM" id="SSF53448">
    <property type="entry name" value="Nucleotide-diphospho-sugar transferases"/>
    <property type="match status" value="1"/>
</dbReference>
<evidence type="ECO:0000313" key="3">
    <source>
        <dbReference type="Proteomes" id="UP000601768"/>
    </source>
</evidence>
<dbReference type="InterPro" id="IPR001173">
    <property type="entry name" value="Glyco_trans_2-like"/>
</dbReference>
<dbReference type="AlphaFoldDB" id="A0A8J6ISN4"/>
<dbReference type="CDD" id="cd00761">
    <property type="entry name" value="Glyco_tranf_GTA_type"/>
    <property type="match status" value="1"/>
</dbReference>
<proteinExistence type="predicted"/>
<protein>
    <submittedName>
        <fullName evidence="2">Glycosyltransferase family 2 protein</fullName>
    </submittedName>
</protein>
<feature type="domain" description="Glycosyltransferase 2-like" evidence="1">
    <location>
        <begin position="30"/>
        <end position="167"/>
    </location>
</feature>
<comment type="caution">
    <text evidence="2">The sequence shown here is derived from an EMBL/GenBank/DDBJ whole genome shotgun (WGS) entry which is preliminary data.</text>
</comment>